<proteinExistence type="predicted"/>
<organism evidence="1 2">
    <name type="scientific">Pneumocystis oryctolagi</name>
    <dbReference type="NCBI Taxonomy" id="42067"/>
    <lineage>
        <taxon>Eukaryota</taxon>
        <taxon>Fungi</taxon>
        <taxon>Dikarya</taxon>
        <taxon>Ascomycota</taxon>
        <taxon>Taphrinomycotina</taxon>
        <taxon>Pneumocystomycetes</taxon>
        <taxon>Pneumocystaceae</taxon>
        <taxon>Pneumocystis</taxon>
    </lineage>
</organism>
<dbReference type="EMBL" id="JABTEG010000008">
    <property type="protein sequence ID" value="KAG4304372.1"/>
    <property type="molecule type" value="Genomic_DNA"/>
</dbReference>
<keyword evidence="2" id="KW-1185">Reference proteome</keyword>
<name>A0ACB7CBD4_9ASCO</name>
<comment type="caution">
    <text evidence="1">The sequence shown here is derived from an EMBL/GenBank/DDBJ whole genome shotgun (WGS) entry which is preliminary data.</text>
</comment>
<protein>
    <submittedName>
        <fullName evidence="1">Uncharacterized protein</fullName>
    </submittedName>
</protein>
<dbReference type="Proteomes" id="UP000768646">
    <property type="component" value="Unassembled WGS sequence"/>
</dbReference>
<feature type="non-terminal residue" evidence="1">
    <location>
        <position position="1"/>
    </location>
</feature>
<evidence type="ECO:0000313" key="1">
    <source>
        <dbReference type="EMBL" id="KAG4304372.1"/>
    </source>
</evidence>
<accession>A0ACB7CBD4</accession>
<gene>
    <name evidence="1" type="ORF">PORY_002082</name>
</gene>
<reference evidence="1 2" key="1">
    <citation type="journal article" date="2021" name="Commun. Biol.">
        <title>Genomic insights into the host specific adaptation of the Pneumocystis genus.</title>
        <authorList>
            <person name="Cisse O.H."/>
            <person name="Ma L."/>
            <person name="Dekker J.P."/>
            <person name="Khil P.P."/>
            <person name="Youn J.-H."/>
            <person name="Brenchley J.M."/>
            <person name="Blair R."/>
            <person name="Pahar B."/>
            <person name="Chabe M."/>
            <person name="Van Rompay K.K.A."/>
            <person name="Keesler R."/>
            <person name="Sukura A."/>
            <person name="Hirsch V."/>
            <person name="Kutty G."/>
            <person name="Liu Y."/>
            <person name="Peng L."/>
            <person name="Chen J."/>
            <person name="Song J."/>
            <person name="Weissenbacher-Lang C."/>
            <person name="Xu J."/>
            <person name="Upham N.S."/>
            <person name="Stajich J.E."/>
            <person name="Cuomo C.A."/>
            <person name="Cushion M.T."/>
            <person name="Kovacs J.A."/>
        </authorList>
    </citation>
    <scope>NUCLEOTIDE SEQUENCE [LARGE SCALE GENOMIC DNA]</scope>
    <source>
        <strain evidence="1 2">RABM</strain>
    </source>
</reference>
<evidence type="ECO:0000313" key="2">
    <source>
        <dbReference type="Proteomes" id="UP000768646"/>
    </source>
</evidence>
<sequence>ELFQFNLVEEFLLKAPIDFKLQLWNLLQNAYHNLSKIEDSLWCCLKALSSVTTCFKSSICKIAMTEQQRVIFILKRLFSVSFLDDDVILESLSSLLVILRILLVFCFFEDSVIDNTCFKFSNNEIFDNKLHNMQVQSWCFAYCLYKEILSRKQLDNNNFYKNITEFLCLIHEEMGIRGYCSLSDGTNDLELALKYLMKADLSLNPWRVASWHAKTKASKRNKNTI</sequence>